<evidence type="ECO:0000256" key="12">
    <source>
        <dbReference type="ARBA" id="ARBA00023065"/>
    </source>
</evidence>
<keyword evidence="16" id="KW-0739">Sodium transport</keyword>
<evidence type="ECO:0000313" key="19">
    <source>
        <dbReference type="EMBL" id="CAB3400821.1"/>
    </source>
</evidence>
<evidence type="ECO:0000256" key="16">
    <source>
        <dbReference type="ARBA" id="ARBA00023201"/>
    </source>
</evidence>
<keyword evidence="13 18" id="KW-0472">Membrane</keyword>
<organism evidence="19 20">
    <name type="scientific">Caenorhabditis bovis</name>
    <dbReference type="NCBI Taxonomy" id="2654633"/>
    <lineage>
        <taxon>Eukaryota</taxon>
        <taxon>Metazoa</taxon>
        <taxon>Ecdysozoa</taxon>
        <taxon>Nematoda</taxon>
        <taxon>Chromadorea</taxon>
        <taxon>Rhabditida</taxon>
        <taxon>Rhabditina</taxon>
        <taxon>Rhabditomorpha</taxon>
        <taxon>Rhabditoidea</taxon>
        <taxon>Rhabditidae</taxon>
        <taxon>Peloderinae</taxon>
        <taxon>Caenorhabditis</taxon>
    </lineage>
</organism>
<evidence type="ECO:0000256" key="11">
    <source>
        <dbReference type="ARBA" id="ARBA00023053"/>
    </source>
</evidence>
<keyword evidence="7 18" id="KW-0812">Transmembrane</keyword>
<keyword evidence="20" id="KW-1185">Reference proteome</keyword>
<evidence type="ECO:0000256" key="15">
    <source>
        <dbReference type="ARBA" id="ARBA00023180"/>
    </source>
</evidence>
<comment type="caution">
    <text evidence="19">The sequence shown here is derived from an EMBL/GenBank/DDBJ whole genome shotgun (WGS) entry which is preliminary data.</text>
</comment>
<dbReference type="Proteomes" id="UP000494206">
    <property type="component" value="Unassembled WGS sequence"/>
</dbReference>
<keyword evidence="15" id="KW-0325">Glycoprotein</keyword>
<evidence type="ECO:0000256" key="9">
    <source>
        <dbReference type="ARBA" id="ARBA00022968"/>
    </source>
</evidence>
<keyword evidence="14" id="KW-1015">Disulfide bond</keyword>
<keyword evidence="12" id="KW-0406">Ion transport</keyword>
<evidence type="ECO:0000256" key="6">
    <source>
        <dbReference type="ARBA" id="ARBA00022607"/>
    </source>
</evidence>
<dbReference type="GO" id="GO:0006883">
    <property type="term" value="P:intracellular sodium ion homeostasis"/>
    <property type="evidence" value="ECO:0007669"/>
    <property type="project" value="TreeGrafter"/>
</dbReference>
<evidence type="ECO:0000256" key="13">
    <source>
        <dbReference type="ARBA" id="ARBA00023136"/>
    </source>
</evidence>
<dbReference type="EMBL" id="CADEPM010000002">
    <property type="protein sequence ID" value="CAB3400821.1"/>
    <property type="molecule type" value="Genomic_DNA"/>
</dbReference>
<dbReference type="Pfam" id="PF00287">
    <property type="entry name" value="Na_K-ATPase"/>
    <property type="match status" value="1"/>
</dbReference>
<accession>A0A8S1EKU2</accession>
<proteinExistence type="inferred from homology"/>
<dbReference type="GO" id="GO:0005890">
    <property type="term" value="C:sodium:potassium-exchanging ATPase complex"/>
    <property type="evidence" value="ECO:0007669"/>
    <property type="project" value="InterPro"/>
</dbReference>
<dbReference type="GO" id="GO:1990573">
    <property type="term" value="P:potassium ion import across plasma membrane"/>
    <property type="evidence" value="ECO:0007669"/>
    <property type="project" value="TreeGrafter"/>
</dbReference>
<evidence type="ECO:0000256" key="3">
    <source>
        <dbReference type="ARBA" id="ARBA00022448"/>
    </source>
</evidence>
<keyword evidence="3" id="KW-0813">Transport</keyword>
<keyword evidence="6" id="KW-0740">Sodium/potassium transport</keyword>
<gene>
    <name evidence="19" type="ORF">CBOVIS_LOCUS3672</name>
</gene>
<keyword evidence="10 18" id="KW-1133">Transmembrane helix</keyword>
<evidence type="ECO:0000256" key="10">
    <source>
        <dbReference type="ARBA" id="ARBA00022989"/>
    </source>
</evidence>
<keyword evidence="11" id="KW-0915">Sodium</keyword>
<evidence type="ECO:0000256" key="2">
    <source>
        <dbReference type="ARBA" id="ARBA00005876"/>
    </source>
</evidence>
<reference evidence="19 20" key="1">
    <citation type="submission" date="2020-04" db="EMBL/GenBank/DDBJ databases">
        <authorList>
            <person name="Laetsch R D."/>
            <person name="Stevens L."/>
            <person name="Kumar S."/>
            <person name="Blaxter L. M."/>
        </authorList>
    </citation>
    <scope>NUCLEOTIDE SEQUENCE [LARGE SCALE GENOMIC DNA]</scope>
</reference>
<evidence type="ECO:0008006" key="21">
    <source>
        <dbReference type="Google" id="ProtNLM"/>
    </source>
</evidence>
<dbReference type="FunFam" id="2.60.40.1660:FF:000008">
    <property type="entry name" value="Probable sodium/potassium-transporting ATPase subunit beta-3"/>
    <property type="match status" value="1"/>
</dbReference>
<comment type="subcellular location">
    <subcellularLocation>
        <location evidence="1">Cell membrane</location>
        <topology evidence="1">Single-pass type II membrane protein</topology>
    </subcellularLocation>
</comment>
<comment type="similarity">
    <text evidence="2">Belongs to the X(+)/potassium ATPases subunit beta family.</text>
</comment>
<dbReference type="GO" id="GO:0001671">
    <property type="term" value="F:ATPase activator activity"/>
    <property type="evidence" value="ECO:0007669"/>
    <property type="project" value="TreeGrafter"/>
</dbReference>
<name>A0A8S1EKU2_9PELO</name>
<dbReference type="PANTHER" id="PTHR11523:SF28">
    <property type="entry name" value="NA_K-ATPASE BETA SUBUNIT ISOFORM 4-RELATED"/>
    <property type="match status" value="1"/>
</dbReference>
<dbReference type="PANTHER" id="PTHR11523">
    <property type="entry name" value="SODIUM/POTASSIUM-DEPENDENT ATPASE BETA SUBUNIT"/>
    <property type="match status" value="1"/>
</dbReference>
<dbReference type="InterPro" id="IPR000402">
    <property type="entry name" value="Na/K_ATPase_sub_beta"/>
</dbReference>
<evidence type="ECO:0000256" key="18">
    <source>
        <dbReference type="SAM" id="Phobius"/>
    </source>
</evidence>
<dbReference type="OrthoDB" id="5912413at2759"/>
<dbReference type="InterPro" id="IPR038702">
    <property type="entry name" value="Na/K_ATPase_sub_beta_sf"/>
</dbReference>
<dbReference type="GO" id="GO:0036376">
    <property type="term" value="P:sodium ion export across plasma membrane"/>
    <property type="evidence" value="ECO:0007669"/>
    <property type="project" value="TreeGrafter"/>
</dbReference>
<keyword evidence="5" id="KW-0633">Potassium transport</keyword>
<dbReference type="Gene3D" id="2.60.40.1660">
    <property type="entry name" value="Na, k-atpase alpha subunit"/>
    <property type="match status" value="1"/>
</dbReference>
<keyword evidence="8" id="KW-0630">Potassium</keyword>
<sequence>MSKPNRDESKTLMNGNNQHEEPASFRKFLYDGNKGTILGRTGTSWCQITIFYIIFYFFLAAFWIGCLSIFLKTLDPKLPRFYGKGTIIGVNPGVGYQPWLKENPDSTIIKFNLRDPTSFRPYVDQMNNYLDKYNNTENTRDCGPNDSNEDLNKEEDVLPCRFDLKHFEQNQCGPNNEYGFKSGKPCVILSLNRLIGWRPVDYDATSVPEIIKDRYKKGSIAFNCAGVTDMDKEHIGSLKYIPDEGIDGRYYPYTFVEGYQQPIAMVRFDSIPRNKIVRIECRAYALNIAHDISARLGMVNFEVMIEDKPVVVKPDEN</sequence>
<dbReference type="GO" id="GO:0030007">
    <property type="term" value="P:intracellular potassium ion homeostasis"/>
    <property type="evidence" value="ECO:0007669"/>
    <property type="project" value="TreeGrafter"/>
</dbReference>
<evidence type="ECO:0000256" key="7">
    <source>
        <dbReference type="ARBA" id="ARBA00022692"/>
    </source>
</evidence>
<keyword evidence="4" id="KW-1003">Cell membrane</keyword>
<evidence type="ECO:0000256" key="1">
    <source>
        <dbReference type="ARBA" id="ARBA00004401"/>
    </source>
</evidence>
<evidence type="ECO:0000256" key="17">
    <source>
        <dbReference type="ARBA" id="ARBA00038795"/>
    </source>
</evidence>
<feature type="transmembrane region" description="Helical" evidence="18">
    <location>
        <begin position="50"/>
        <end position="71"/>
    </location>
</feature>
<evidence type="ECO:0000256" key="4">
    <source>
        <dbReference type="ARBA" id="ARBA00022475"/>
    </source>
</evidence>
<evidence type="ECO:0000256" key="8">
    <source>
        <dbReference type="ARBA" id="ARBA00022958"/>
    </source>
</evidence>
<evidence type="ECO:0000256" key="14">
    <source>
        <dbReference type="ARBA" id="ARBA00023157"/>
    </source>
</evidence>
<evidence type="ECO:0000256" key="5">
    <source>
        <dbReference type="ARBA" id="ARBA00022538"/>
    </source>
</evidence>
<dbReference type="PROSITE" id="PS00390">
    <property type="entry name" value="ATPASE_NA_K_BETA_1"/>
    <property type="match status" value="1"/>
</dbReference>
<evidence type="ECO:0000313" key="20">
    <source>
        <dbReference type="Proteomes" id="UP000494206"/>
    </source>
</evidence>
<protein>
    <recommendedName>
        <fullName evidence="21">Sodium/potassium-transporting ATPase subunit beta</fullName>
    </recommendedName>
</protein>
<keyword evidence="9" id="KW-0735">Signal-anchor</keyword>
<comment type="subunit">
    <text evidence="17">The sodium/potassium-transporting ATPase is composed of a catalytic alpha subunit, an auxiliary non-catalytic beta subunit and an additional regulatory subunit.</text>
</comment>
<dbReference type="AlphaFoldDB" id="A0A8S1EKU2"/>